<dbReference type="PATRIC" id="fig|157687.3.peg.185"/>
<comment type="caution">
    <text evidence="1">The sequence shown here is derived from an EMBL/GenBank/DDBJ whole genome shotgun (WGS) entry which is preliminary data.</text>
</comment>
<organism evidence="1 2">
    <name type="scientific">Leptotrichia wadei</name>
    <dbReference type="NCBI Taxonomy" id="157687"/>
    <lineage>
        <taxon>Bacteria</taxon>
        <taxon>Fusobacteriati</taxon>
        <taxon>Fusobacteriota</taxon>
        <taxon>Fusobacteriia</taxon>
        <taxon>Fusobacteriales</taxon>
        <taxon>Leptotrichiaceae</taxon>
        <taxon>Leptotrichia</taxon>
    </lineage>
</organism>
<evidence type="ECO:0000313" key="1">
    <source>
        <dbReference type="EMBL" id="KXB70031.1"/>
    </source>
</evidence>
<keyword evidence="2" id="KW-1185">Reference proteome</keyword>
<evidence type="ECO:0000313" key="2">
    <source>
        <dbReference type="Proteomes" id="UP000070483"/>
    </source>
</evidence>
<gene>
    <name evidence="1" type="ORF">HMPREF3180_00182</name>
</gene>
<accession>A0A134AQR0</accession>
<proteinExistence type="predicted"/>
<dbReference type="Gene3D" id="1.25.40.20">
    <property type="entry name" value="Ankyrin repeat-containing domain"/>
    <property type="match status" value="1"/>
</dbReference>
<dbReference type="SUPFAM" id="SSF48403">
    <property type="entry name" value="Ankyrin repeat"/>
    <property type="match status" value="1"/>
</dbReference>
<dbReference type="InterPro" id="IPR036770">
    <property type="entry name" value="Ankyrin_rpt-contain_sf"/>
</dbReference>
<dbReference type="RefSeq" id="WP_060917258.1">
    <property type="nucleotide sequence ID" value="NZ_KQ960002.1"/>
</dbReference>
<reference evidence="2" key="1">
    <citation type="submission" date="2016-01" db="EMBL/GenBank/DDBJ databases">
        <authorList>
            <person name="Mitreva M."/>
            <person name="Pepin K.H."/>
            <person name="Mihindukulasuriya K.A."/>
            <person name="Fulton R."/>
            <person name="Fronick C."/>
            <person name="O'Laughlin M."/>
            <person name="Miner T."/>
            <person name="Herter B."/>
            <person name="Rosa B.A."/>
            <person name="Cordes M."/>
            <person name="Tomlinson C."/>
            <person name="Wollam A."/>
            <person name="Palsikar V.B."/>
            <person name="Mardis E.R."/>
            <person name="Wilson R.K."/>
        </authorList>
    </citation>
    <scope>NUCLEOTIDE SEQUENCE [LARGE SCALE GENOMIC DNA]</scope>
    <source>
        <strain evidence="2">KA00185</strain>
    </source>
</reference>
<dbReference type="OrthoDB" id="80026at2"/>
<dbReference type="EMBL" id="LSDD01000008">
    <property type="protein sequence ID" value="KXB70031.1"/>
    <property type="molecule type" value="Genomic_DNA"/>
</dbReference>
<dbReference type="AlphaFoldDB" id="A0A134AQR0"/>
<protein>
    <submittedName>
        <fullName evidence="1">Uncharacterized protein</fullName>
    </submittedName>
</protein>
<sequence length="183" mass="21085">MSEYTTIWEAVRFGTLKDVIEIFKKGDEKIGDASGDSILFHALANNDSTARYEIANFLINKGADVKIVREDGMSLFFPLFYHGRRDIIKMTILCKTLLEKGADITTIYKKEKTVSFKGLFNIGTPEIEMLPLYQLIFSQPGLPLLVKDKWGLTVIEFVRRFNRPIAVKMMEDYVKKYNLKEEN</sequence>
<dbReference type="STRING" id="157687.HMPREF3180_00182"/>
<name>A0A134AQR0_9FUSO</name>
<dbReference type="Proteomes" id="UP000070483">
    <property type="component" value="Unassembled WGS sequence"/>
</dbReference>